<proteinExistence type="predicted"/>
<comment type="caution">
    <text evidence="1">The sequence shown here is derived from an EMBL/GenBank/DDBJ whole genome shotgun (WGS) entry which is preliminary data.</text>
</comment>
<keyword evidence="2" id="KW-1185">Reference proteome</keyword>
<dbReference type="OrthoDB" id="8453096at2"/>
<gene>
    <name evidence="1" type="ORF">CPY51_15570</name>
</gene>
<evidence type="ECO:0000313" key="1">
    <source>
        <dbReference type="EMBL" id="PZM12950.1"/>
    </source>
</evidence>
<sequence>MSVKFKHAAEAFVPVPHAEGVVENLCERTRGHCLSIRQTGADKVLAFEDARAILRPTSAGVQMRVEAKDMVVFYGVRVILQGNLTAVAPVDAQDVEWYPADGATFGALNSRALLRRSWSGGR</sequence>
<dbReference type="Proteomes" id="UP000248925">
    <property type="component" value="Unassembled WGS sequence"/>
</dbReference>
<accession>A0A2W4EQU1</accession>
<dbReference type="EMBL" id="PCDP01000036">
    <property type="protein sequence ID" value="PZM12950.1"/>
    <property type="molecule type" value="Genomic_DNA"/>
</dbReference>
<evidence type="ECO:0000313" key="2">
    <source>
        <dbReference type="Proteomes" id="UP000248925"/>
    </source>
</evidence>
<dbReference type="RefSeq" id="WP_111161146.1">
    <property type="nucleotide sequence ID" value="NZ_PCDP01000036.1"/>
</dbReference>
<protein>
    <submittedName>
        <fullName evidence="1">Uncharacterized protein</fullName>
    </submittedName>
</protein>
<name>A0A2W4EQU1_9HYPH</name>
<organism evidence="1 2">
    <name type="scientific">Rhizobium tubonense</name>
    <dbReference type="NCBI Taxonomy" id="484088"/>
    <lineage>
        <taxon>Bacteria</taxon>
        <taxon>Pseudomonadati</taxon>
        <taxon>Pseudomonadota</taxon>
        <taxon>Alphaproteobacteria</taxon>
        <taxon>Hyphomicrobiales</taxon>
        <taxon>Rhizobiaceae</taxon>
        <taxon>Rhizobium/Agrobacterium group</taxon>
        <taxon>Rhizobium</taxon>
    </lineage>
</organism>
<dbReference type="AlphaFoldDB" id="A0A2W4EQU1"/>
<reference evidence="1 2" key="1">
    <citation type="journal article" date="2018" name="Sci. Rep.">
        <title>Rhizobium tumorigenes sp. nov., a novel plant tumorigenic bacterium isolated from cane gall tumors on thornless blackberry.</title>
        <authorList>
            <person name="Kuzmanovi N."/>
            <person name="Smalla K."/>
            <person name="Gronow S."/>
            <person name="PuBawska J."/>
        </authorList>
    </citation>
    <scope>NUCLEOTIDE SEQUENCE [LARGE SCALE GENOMIC DNA]</scope>
    <source>
        <strain evidence="1 2">CCBAU 85046</strain>
    </source>
</reference>
<dbReference type="Gene3D" id="3.30.310.50">
    <property type="entry name" value="Alpha-D-phosphohexomutase, C-terminal domain"/>
    <property type="match status" value="1"/>
</dbReference>